<evidence type="ECO:0000313" key="2">
    <source>
        <dbReference type="EMBL" id="CAG5185497.1"/>
    </source>
</evidence>
<comment type="caution">
    <text evidence="2">The sequence shown here is derived from an EMBL/GenBank/DDBJ whole genome shotgun (WGS) entry which is preliminary data.</text>
</comment>
<dbReference type="Pfam" id="PF20233">
    <property type="entry name" value="DUF6590"/>
    <property type="match status" value="1"/>
</dbReference>
<dbReference type="EMBL" id="CAJRGZ010000030">
    <property type="protein sequence ID" value="CAG5185497.1"/>
    <property type="molecule type" value="Genomic_DNA"/>
</dbReference>
<feature type="domain" description="DUF6590" evidence="1">
    <location>
        <begin position="109"/>
        <end position="262"/>
    </location>
</feature>
<gene>
    <name evidence="2" type="ORF">ALTATR162_LOCUS11322</name>
</gene>
<name>A0A8J2IBI6_9PLEO</name>
<organism evidence="2 3">
    <name type="scientific">Alternaria atra</name>
    <dbReference type="NCBI Taxonomy" id="119953"/>
    <lineage>
        <taxon>Eukaryota</taxon>
        <taxon>Fungi</taxon>
        <taxon>Dikarya</taxon>
        <taxon>Ascomycota</taxon>
        <taxon>Pezizomycotina</taxon>
        <taxon>Dothideomycetes</taxon>
        <taxon>Pleosporomycetidae</taxon>
        <taxon>Pleosporales</taxon>
        <taxon>Pleosporineae</taxon>
        <taxon>Pleosporaceae</taxon>
        <taxon>Alternaria</taxon>
        <taxon>Alternaria sect. Ulocladioides</taxon>
    </lineage>
</organism>
<dbReference type="PANTHER" id="PTHR35391:SF5">
    <property type="entry name" value="DUF6590 DOMAIN-CONTAINING PROTEIN"/>
    <property type="match status" value="1"/>
</dbReference>
<accession>A0A8J2IBI6</accession>
<evidence type="ECO:0000259" key="1">
    <source>
        <dbReference type="Pfam" id="PF20233"/>
    </source>
</evidence>
<dbReference type="GeneID" id="67011582"/>
<keyword evidence="3" id="KW-1185">Reference proteome</keyword>
<proteinExistence type="predicted"/>
<dbReference type="InterPro" id="IPR046497">
    <property type="entry name" value="DUF6590"/>
</dbReference>
<evidence type="ECO:0000313" key="3">
    <source>
        <dbReference type="Proteomes" id="UP000676310"/>
    </source>
</evidence>
<dbReference type="RefSeq" id="XP_043174899.1">
    <property type="nucleotide sequence ID" value="XM_043318964.1"/>
</dbReference>
<dbReference type="OrthoDB" id="3559580at2759"/>
<reference evidence="2" key="1">
    <citation type="submission" date="2021-05" db="EMBL/GenBank/DDBJ databases">
        <authorList>
            <person name="Stam R."/>
        </authorList>
    </citation>
    <scope>NUCLEOTIDE SEQUENCE</scope>
    <source>
        <strain evidence="2">CS162</strain>
    </source>
</reference>
<dbReference type="Proteomes" id="UP000676310">
    <property type="component" value="Unassembled WGS sequence"/>
</dbReference>
<dbReference type="PANTHER" id="PTHR35391">
    <property type="entry name" value="C2H2-TYPE DOMAIN-CONTAINING PROTEIN-RELATED"/>
    <property type="match status" value="1"/>
</dbReference>
<protein>
    <recommendedName>
        <fullName evidence="1">DUF6590 domain-containing protein</fullName>
    </recommendedName>
</protein>
<sequence>MSTSNSSWIWSEPYQDYYFVTYDNYRRPVYHWYKQTQTMGTQLSAPAPDMRPRNDSFYQQDYSSNVAQMPEPAPQDARAMQGFISGTPHTGWCDLLDSTYQMRTGSEAQSFFIVGKVFAMLYSETASETSAQRPNDDAYTVVRFNERAHTNIRRFVVVEVRRGFVYACGIGTYSGRGALKEGCIPSEHAIVYLSGTDPASCYLPGEYESGMIKEPIEIEPLDSSIRIRRESRIRFGKTYPIEKNVKVKDIGRVHPSHKSKLLQYWTDEDEAEVDQ</sequence>
<dbReference type="AlphaFoldDB" id="A0A8J2IBI6"/>